<dbReference type="AlphaFoldDB" id="A0A7G7CSK9"/>
<keyword evidence="4" id="KW-1185">Reference proteome</keyword>
<proteinExistence type="predicted"/>
<sequence>MGFEFARQLRTWRRRRGLSQRELAELSGLSRTHISNLERNDNNARTVADPQLSTLYRLAAALDVAPAVLLPGYGVRPTGVGKLSSPSGSSHLGVSGTETLDSVAG</sequence>
<dbReference type="PROSITE" id="PS50943">
    <property type="entry name" value="HTH_CROC1"/>
    <property type="match status" value="1"/>
</dbReference>
<reference evidence="3 4" key="1">
    <citation type="submission" date="2020-07" db="EMBL/GenBank/DDBJ databases">
        <title>Complete genome and description of Corynebacterium incognita strain Marseille-Q3630 sp. nov.</title>
        <authorList>
            <person name="Boxberger M."/>
        </authorList>
    </citation>
    <scope>NUCLEOTIDE SEQUENCE [LARGE SCALE GENOMIC DNA]</scope>
    <source>
        <strain evidence="3 4">Marseille-Q3630</strain>
    </source>
</reference>
<organism evidence="3 4">
    <name type="scientific">Corynebacterium incognita</name>
    <dbReference type="NCBI Taxonomy" id="2754725"/>
    <lineage>
        <taxon>Bacteria</taxon>
        <taxon>Bacillati</taxon>
        <taxon>Actinomycetota</taxon>
        <taxon>Actinomycetes</taxon>
        <taxon>Mycobacteriales</taxon>
        <taxon>Corynebacteriaceae</taxon>
        <taxon>Corynebacterium</taxon>
    </lineage>
</organism>
<dbReference type="KEGG" id="cik:H0194_08080"/>
<dbReference type="InterPro" id="IPR001387">
    <property type="entry name" value="Cro/C1-type_HTH"/>
</dbReference>
<dbReference type="InterPro" id="IPR010982">
    <property type="entry name" value="Lambda_DNA-bd_dom_sf"/>
</dbReference>
<evidence type="ECO:0000256" key="1">
    <source>
        <dbReference type="SAM" id="MobiDB-lite"/>
    </source>
</evidence>
<evidence type="ECO:0000313" key="4">
    <source>
        <dbReference type="Proteomes" id="UP000515743"/>
    </source>
</evidence>
<feature type="compositionally biased region" description="Low complexity" evidence="1">
    <location>
        <begin position="79"/>
        <end position="96"/>
    </location>
</feature>
<dbReference type="Pfam" id="PF01381">
    <property type="entry name" value="HTH_3"/>
    <property type="match status" value="1"/>
</dbReference>
<dbReference type="EMBL" id="CP059404">
    <property type="protein sequence ID" value="QNE90575.1"/>
    <property type="molecule type" value="Genomic_DNA"/>
</dbReference>
<gene>
    <name evidence="3" type="ORF">H0194_08080</name>
</gene>
<dbReference type="Gene3D" id="1.10.260.40">
    <property type="entry name" value="lambda repressor-like DNA-binding domains"/>
    <property type="match status" value="1"/>
</dbReference>
<protein>
    <submittedName>
        <fullName evidence="3">Helix-turn-helix transcriptional regulator</fullName>
    </submittedName>
</protein>
<evidence type="ECO:0000259" key="2">
    <source>
        <dbReference type="PROSITE" id="PS50943"/>
    </source>
</evidence>
<dbReference type="Proteomes" id="UP000515743">
    <property type="component" value="Chromosome"/>
</dbReference>
<dbReference type="CDD" id="cd00093">
    <property type="entry name" value="HTH_XRE"/>
    <property type="match status" value="1"/>
</dbReference>
<feature type="domain" description="HTH cro/C1-type" evidence="2">
    <location>
        <begin position="9"/>
        <end position="69"/>
    </location>
</feature>
<dbReference type="GO" id="GO:0003677">
    <property type="term" value="F:DNA binding"/>
    <property type="evidence" value="ECO:0007669"/>
    <property type="project" value="InterPro"/>
</dbReference>
<dbReference type="SUPFAM" id="SSF47413">
    <property type="entry name" value="lambda repressor-like DNA-binding domains"/>
    <property type="match status" value="1"/>
</dbReference>
<evidence type="ECO:0000313" key="3">
    <source>
        <dbReference type="EMBL" id="QNE90575.1"/>
    </source>
</evidence>
<accession>A0A7G7CSK9</accession>
<name>A0A7G7CSK9_9CORY</name>
<dbReference type="SMART" id="SM00530">
    <property type="entry name" value="HTH_XRE"/>
    <property type="match status" value="1"/>
</dbReference>
<feature type="region of interest" description="Disordered" evidence="1">
    <location>
        <begin position="79"/>
        <end position="105"/>
    </location>
</feature>